<evidence type="ECO:0000256" key="1">
    <source>
        <dbReference type="SAM" id="Phobius"/>
    </source>
</evidence>
<sequence>MTTLLQISINLSALNSSLDYRSKQWISRLILSKPIAYHPVSIPKIGSLNQRRFRLGVSRETWSFLEMGRGKDVILMGEEGWKRKRRVVVAKFNQGFGGGGGGGRVNSARVLGNLALAIGLTYLSMTGQLGWLFDAIGWVLDAIVSLWLLAVVLPLVGLGTFLWWAAQDMVQDSCPNCGNEFQIFKSTVNDTLQLCPYCSQPFSVVGNEFVSDPVNFSNQSTAAGKGFKNFSARSNKKENNFSTAVVDVEAEVEDID</sequence>
<dbReference type="EMBL" id="NKQK01000023">
    <property type="protein sequence ID" value="PSR95670.1"/>
    <property type="molecule type" value="Genomic_DNA"/>
</dbReference>
<dbReference type="PANTHER" id="PTHR36785:SF1">
    <property type="entry name" value="OS05G0502500 PROTEIN"/>
    <property type="match status" value="1"/>
</dbReference>
<keyword evidence="1" id="KW-0472">Membrane</keyword>
<protein>
    <submittedName>
        <fullName evidence="2">Cytosolic Fe-S cluster assembly factor like</fullName>
    </submittedName>
</protein>
<evidence type="ECO:0000313" key="2">
    <source>
        <dbReference type="EMBL" id="PSR95670.1"/>
    </source>
</evidence>
<reference evidence="2 3" key="1">
    <citation type="submission" date="2017-07" db="EMBL/GenBank/DDBJ databases">
        <title>An improved, manually edited Actinidia chinensis var. chinensis (kiwifruit) genome highlights the challenges associated with draft genomes and gene prediction in plants.</title>
        <authorList>
            <person name="Pilkington S."/>
            <person name="Crowhurst R."/>
            <person name="Hilario E."/>
            <person name="Nardozza S."/>
            <person name="Fraser L."/>
            <person name="Peng Y."/>
            <person name="Gunaseelan K."/>
            <person name="Simpson R."/>
            <person name="Tahir J."/>
            <person name="Deroles S."/>
            <person name="Templeton K."/>
            <person name="Luo Z."/>
            <person name="Davy M."/>
            <person name="Cheng C."/>
            <person name="Mcneilage M."/>
            <person name="Scaglione D."/>
            <person name="Liu Y."/>
            <person name="Zhang Q."/>
            <person name="Datson P."/>
            <person name="De Silva N."/>
            <person name="Gardiner S."/>
            <person name="Bassett H."/>
            <person name="Chagne D."/>
            <person name="Mccallum J."/>
            <person name="Dzierzon H."/>
            <person name="Deng C."/>
            <person name="Wang Y.-Y."/>
            <person name="Barron N."/>
            <person name="Manako K."/>
            <person name="Bowen J."/>
            <person name="Foster T."/>
            <person name="Erridge Z."/>
            <person name="Tiffin H."/>
            <person name="Waite C."/>
            <person name="Davies K."/>
            <person name="Grierson E."/>
            <person name="Laing W."/>
            <person name="Kirk R."/>
            <person name="Chen X."/>
            <person name="Wood M."/>
            <person name="Montefiori M."/>
            <person name="Brummell D."/>
            <person name="Schwinn K."/>
            <person name="Catanach A."/>
            <person name="Fullerton C."/>
            <person name="Li D."/>
            <person name="Meiyalaghan S."/>
            <person name="Nieuwenhuizen N."/>
            <person name="Read N."/>
            <person name="Prakash R."/>
            <person name="Hunter D."/>
            <person name="Zhang H."/>
            <person name="Mckenzie M."/>
            <person name="Knabel M."/>
            <person name="Harris A."/>
            <person name="Allan A."/>
            <person name="Chen A."/>
            <person name="Janssen B."/>
            <person name="Plunkett B."/>
            <person name="Dwamena C."/>
            <person name="Voogd C."/>
            <person name="Leif D."/>
            <person name="Lafferty D."/>
            <person name="Souleyre E."/>
            <person name="Varkonyi-Gasic E."/>
            <person name="Gambi F."/>
            <person name="Hanley J."/>
            <person name="Yao J.-L."/>
            <person name="Cheung J."/>
            <person name="David K."/>
            <person name="Warren B."/>
            <person name="Marsh K."/>
            <person name="Snowden K."/>
            <person name="Lin-Wang K."/>
            <person name="Brian L."/>
            <person name="Martinez-Sanchez M."/>
            <person name="Wang M."/>
            <person name="Ileperuma N."/>
            <person name="Macnee N."/>
            <person name="Campin R."/>
            <person name="Mcatee P."/>
            <person name="Drummond R."/>
            <person name="Espley R."/>
            <person name="Ireland H."/>
            <person name="Wu R."/>
            <person name="Atkinson R."/>
            <person name="Karunairetnam S."/>
            <person name="Bulley S."/>
            <person name="Chunkath S."/>
            <person name="Hanley Z."/>
            <person name="Storey R."/>
            <person name="Thrimawithana A."/>
            <person name="Thomson S."/>
            <person name="David C."/>
            <person name="Testolin R."/>
        </authorList>
    </citation>
    <scope>NUCLEOTIDE SEQUENCE [LARGE SCALE GENOMIC DNA]</scope>
    <source>
        <strain evidence="3">cv. Red5</strain>
        <tissue evidence="2">Young leaf</tissue>
    </source>
</reference>
<evidence type="ECO:0000313" key="3">
    <source>
        <dbReference type="Proteomes" id="UP000241394"/>
    </source>
</evidence>
<organism evidence="2 3">
    <name type="scientific">Actinidia chinensis var. chinensis</name>
    <name type="common">Chinese soft-hair kiwi</name>
    <dbReference type="NCBI Taxonomy" id="1590841"/>
    <lineage>
        <taxon>Eukaryota</taxon>
        <taxon>Viridiplantae</taxon>
        <taxon>Streptophyta</taxon>
        <taxon>Embryophyta</taxon>
        <taxon>Tracheophyta</taxon>
        <taxon>Spermatophyta</taxon>
        <taxon>Magnoliopsida</taxon>
        <taxon>eudicotyledons</taxon>
        <taxon>Gunneridae</taxon>
        <taxon>Pentapetalae</taxon>
        <taxon>asterids</taxon>
        <taxon>Ericales</taxon>
        <taxon>Actinidiaceae</taxon>
        <taxon>Actinidia</taxon>
    </lineage>
</organism>
<feature type="transmembrane region" description="Helical" evidence="1">
    <location>
        <begin position="114"/>
        <end position="133"/>
    </location>
</feature>
<keyword evidence="1" id="KW-1133">Transmembrane helix</keyword>
<dbReference type="OrthoDB" id="1935723at2759"/>
<dbReference type="Gramene" id="PSR95670">
    <property type="protein sequence ID" value="PSR95670"/>
    <property type="gene ID" value="CEY00_Acc21694"/>
</dbReference>
<dbReference type="OMA" id="DGFNKEP"/>
<name>A0A2R6PSD7_ACTCC</name>
<accession>A0A2R6PSD7</accession>
<feature type="transmembrane region" description="Helical" evidence="1">
    <location>
        <begin position="145"/>
        <end position="166"/>
    </location>
</feature>
<dbReference type="AlphaFoldDB" id="A0A2R6PSD7"/>
<dbReference type="STRING" id="1590841.A0A2R6PSD7"/>
<comment type="caution">
    <text evidence="2">The sequence shown here is derived from an EMBL/GenBank/DDBJ whole genome shotgun (WGS) entry which is preliminary data.</text>
</comment>
<proteinExistence type="predicted"/>
<dbReference type="InParanoid" id="A0A2R6PSD7"/>
<dbReference type="FunCoup" id="A0A2R6PSD7">
    <property type="interactions" value="1636"/>
</dbReference>
<reference evidence="3" key="2">
    <citation type="journal article" date="2018" name="BMC Genomics">
        <title>A manually annotated Actinidia chinensis var. chinensis (kiwifruit) genome highlights the challenges associated with draft genomes and gene prediction in plants.</title>
        <authorList>
            <person name="Pilkington S.M."/>
            <person name="Crowhurst R."/>
            <person name="Hilario E."/>
            <person name="Nardozza S."/>
            <person name="Fraser L."/>
            <person name="Peng Y."/>
            <person name="Gunaseelan K."/>
            <person name="Simpson R."/>
            <person name="Tahir J."/>
            <person name="Deroles S.C."/>
            <person name="Templeton K."/>
            <person name="Luo Z."/>
            <person name="Davy M."/>
            <person name="Cheng C."/>
            <person name="McNeilage M."/>
            <person name="Scaglione D."/>
            <person name="Liu Y."/>
            <person name="Zhang Q."/>
            <person name="Datson P."/>
            <person name="De Silva N."/>
            <person name="Gardiner S.E."/>
            <person name="Bassett H."/>
            <person name="Chagne D."/>
            <person name="McCallum J."/>
            <person name="Dzierzon H."/>
            <person name="Deng C."/>
            <person name="Wang Y.Y."/>
            <person name="Barron L."/>
            <person name="Manako K."/>
            <person name="Bowen J."/>
            <person name="Foster T.M."/>
            <person name="Erridge Z.A."/>
            <person name="Tiffin H."/>
            <person name="Waite C.N."/>
            <person name="Davies K.M."/>
            <person name="Grierson E.P."/>
            <person name="Laing W.A."/>
            <person name="Kirk R."/>
            <person name="Chen X."/>
            <person name="Wood M."/>
            <person name="Montefiori M."/>
            <person name="Brummell D.A."/>
            <person name="Schwinn K.E."/>
            <person name="Catanach A."/>
            <person name="Fullerton C."/>
            <person name="Li D."/>
            <person name="Meiyalaghan S."/>
            <person name="Nieuwenhuizen N."/>
            <person name="Read N."/>
            <person name="Prakash R."/>
            <person name="Hunter D."/>
            <person name="Zhang H."/>
            <person name="McKenzie M."/>
            <person name="Knabel M."/>
            <person name="Harris A."/>
            <person name="Allan A.C."/>
            <person name="Gleave A."/>
            <person name="Chen A."/>
            <person name="Janssen B.J."/>
            <person name="Plunkett B."/>
            <person name="Ampomah-Dwamena C."/>
            <person name="Voogd C."/>
            <person name="Leif D."/>
            <person name="Lafferty D."/>
            <person name="Souleyre E.J.F."/>
            <person name="Varkonyi-Gasic E."/>
            <person name="Gambi F."/>
            <person name="Hanley J."/>
            <person name="Yao J.L."/>
            <person name="Cheung J."/>
            <person name="David K.M."/>
            <person name="Warren B."/>
            <person name="Marsh K."/>
            <person name="Snowden K.C."/>
            <person name="Lin-Wang K."/>
            <person name="Brian L."/>
            <person name="Martinez-Sanchez M."/>
            <person name="Wang M."/>
            <person name="Ileperuma N."/>
            <person name="Macnee N."/>
            <person name="Campin R."/>
            <person name="McAtee P."/>
            <person name="Drummond R.S.M."/>
            <person name="Espley R.V."/>
            <person name="Ireland H.S."/>
            <person name="Wu R."/>
            <person name="Atkinson R.G."/>
            <person name="Karunairetnam S."/>
            <person name="Bulley S."/>
            <person name="Chunkath S."/>
            <person name="Hanley Z."/>
            <person name="Storey R."/>
            <person name="Thrimawithana A.H."/>
            <person name="Thomson S."/>
            <person name="David C."/>
            <person name="Testolin R."/>
            <person name="Huang H."/>
            <person name="Hellens R.P."/>
            <person name="Schaffer R.J."/>
        </authorList>
    </citation>
    <scope>NUCLEOTIDE SEQUENCE [LARGE SCALE GENOMIC DNA]</scope>
    <source>
        <strain evidence="3">cv. Red5</strain>
    </source>
</reference>
<keyword evidence="3" id="KW-1185">Reference proteome</keyword>
<dbReference type="Proteomes" id="UP000241394">
    <property type="component" value="Chromosome LG23"/>
</dbReference>
<gene>
    <name evidence="2" type="ORF">CEY00_Acc21694</name>
</gene>
<dbReference type="PANTHER" id="PTHR36785">
    <property type="entry name" value="OS05G0502500 PROTEIN"/>
    <property type="match status" value="1"/>
</dbReference>
<keyword evidence="1" id="KW-0812">Transmembrane</keyword>